<gene>
    <name evidence="2" type="ORF">PCASD_06168</name>
</gene>
<dbReference type="EMBL" id="PGCI01000606">
    <property type="protein sequence ID" value="PLW24619.1"/>
    <property type="molecule type" value="Genomic_DNA"/>
</dbReference>
<reference evidence="2 3" key="1">
    <citation type="submission" date="2017-11" db="EMBL/GenBank/DDBJ databases">
        <title>De novo assembly and phasing of dikaryotic genomes from two isolates of Puccinia coronata f. sp. avenae, the causal agent of oat crown rust.</title>
        <authorList>
            <person name="Miller M.E."/>
            <person name="Zhang Y."/>
            <person name="Omidvar V."/>
            <person name="Sperschneider J."/>
            <person name="Schwessinger B."/>
            <person name="Raley C."/>
            <person name="Palmer J.M."/>
            <person name="Garnica D."/>
            <person name="Upadhyaya N."/>
            <person name="Rathjen J."/>
            <person name="Taylor J.M."/>
            <person name="Park R.F."/>
            <person name="Dodds P.N."/>
            <person name="Hirsch C.D."/>
            <person name="Kianian S.F."/>
            <person name="Figueroa M."/>
        </authorList>
    </citation>
    <scope>NUCLEOTIDE SEQUENCE [LARGE SCALE GENOMIC DNA]</scope>
    <source>
        <strain evidence="2">12SD80</strain>
    </source>
</reference>
<feature type="transmembrane region" description="Helical" evidence="1">
    <location>
        <begin position="14"/>
        <end position="35"/>
    </location>
</feature>
<evidence type="ECO:0000256" key="1">
    <source>
        <dbReference type="SAM" id="Phobius"/>
    </source>
</evidence>
<dbReference type="AlphaFoldDB" id="A0A2N5TGN4"/>
<evidence type="ECO:0000313" key="3">
    <source>
        <dbReference type="Proteomes" id="UP000235392"/>
    </source>
</evidence>
<keyword evidence="1" id="KW-0472">Membrane</keyword>
<organism evidence="2 3">
    <name type="scientific">Puccinia coronata f. sp. avenae</name>
    <dbReference type="NCBI Taxonomy" id="200324"/>
    <lineage>
        <taxon>Eukaryota</taxon>
        <taxon>Fungi</taxon>
        <taxon>Dikarya</taxon>
        <taxon>Basidiomycota</taxon>
        <taxon>Pucciniomycotina</taxon>
        <taxon>Pucciniomycetes</taxon>
        <taxon>Pucciniales</taxon>
        <taxon>Pucciniaceae</taxon>
        <taxon>Puccinia</taxon>
    </lineage>
</organism>
<keyword evidence="1" id="KW-0812">Transmembrane</keyword>
<name>A0A2N5TGN4_9BASI</name>
<keyword evidence="1" id="KW-1133">Transmembrane helix</keyword>
<evidence type="ECO:0000313" key="2">
    <source>
        <dbReference type="EMBL" id="PLW24619.1"/>
    </source>
</evidence>
<proteinExistence type="predicted"/>
<accession>A0A2N5TGN4</accession>
<sequence length="194" mass="21166">MDIVLRTLQIGTFWFRYSITVLALVVIAVVSHHLLATPLAAWRTDGHRLEFASVEAVTVVVHGNSAWVEGCRNEWDQKPEGVQWVGDVDGSVNRCGNPPALVLLHFNIDYSSLANNRTDADALTKKVHHGTHPLGTTAVAPQGLETLDAAVLYHAMNVPPVDLNSPTLSTSTTHHRPVPFRLHTLHAAPCTLVL</sequence>
<comment type="caution">
    <text evidence="2">The sequence shown here is derived from an EMBL/GenBank/DDBJ whole genome shotgun (WGS) entry which is preliminary data.</text>
</comment>
<protein>
    <submittedName>
        <fullName evidence="2">Uncharacterized protein</fullName>
    </submittedName>
</protein>
<dbReference type="Proteomes" id="UP000235392">
    <property type="component" value="Unassembled WGS sequence"/>
</dbReference>